<proteinExistence type="predicted"/>
<evidence type="ECO:0000313" key="2">
    <source>
        <dbReference type="EMBL" id="GFR04794.1"/>
    </source>
</evidence>
<protein>
    <submittedName>
        <fullName evidence="2">Nucleolar protein 56</fullName>
    </submittedName>
</protein>
<dbReference type="Gene3D" id="1.10.287.4070">
    <property type="match status" value="1"/>
</dbReference>
<dbReference type="InterPro" id="IPR045056">
    <property type="entry name" value="Nop56/Nop58"/>
</dbReference>
<dbReference type="EMBL" id="BMAO01015866">
    <property type="protein sequence ID" value="GFR04794.1"/>
    <property type="molecule type" value="Genomic_DNA"/>
</dbReference>
<evidence type="ECO:0000259" key="1">
    <source>
        <dbReference type="Pfam" id="PF08156"/>
    </source>
</evidence>
<evidence type="ECO:0000313" key="3">
    <source>
        <dbReference type="Proteomes" id="UP000887116"/>
    </source>
</evidence>
<accession>A0A8X6LF27</accession>
<comment type="caution">
    <text evidence="2">The sequence shown here is derived from an EMBL/GenBank/DDBJ whole genome shotgun (WGS) entry which is preliminary data.</text>
</comment>
<name>A0A8X6LF27_TRICU</name>
<dbReference type="PANTHER" id="PTHR10894:SF0">
    <property type="entry name" value="NUCLEOLAR PROTEIN 56"/>
    <property type="match status" value="1"/>
</dbReference>
<dbReference type="InterPro" id="IPR012974">
    <property type="entry name" value="NOP58/56_N"/>
</dbReference>
<dbReference type="GO" id="GO:0030515">
    <property type="term" value="F:snoRNA binding"/>
    <property type="evidence" value="ECO:0007669"/>
    <property type="project" value="InterPro"/>
</dbReference>
<organism evidence="2 3">
    <name type="scientific">Trichonephila clavata</name>
    <name type="common">Joro spider</name>
    <name type="synonym">Nephila clavata</name>
    <dbReference type="NCBI Taxonomy" id="2740835"/>
    <lineage>
        <taxon>Eukaryota</taxon>
        <taxon>Metazoa</taxon>
        <taxon>Ecdysozoa</taxon>
        <taxon>Arthropoda</taxon>
        <taxon>Chelicerata</taxon>
        <taxon>Arachnida</taxon>
        <taxon>Araneae</taxon>
        <taxon>Araneomorphae</taxon>
        <taxon>Entelegynae</taxon>
        <taxon>Araneoidea</taxon>
        <taxon>Nephilidae</taxon>
        <taxon>Trichonephila</taxon>
    </lineage>
</organism>
<sequence>MSNLYVLHEHAAGYSLFMADGSEEILPQVEESASKFKKFKAICQFVAFQPFKTGRDALENMNCVSEGILHSHLEEFLENAFPKKKKKNILGVAEPKIGSAISEKLGINCTTSQVVSELLRGIRNHFHKLVEGFEDENAANKALLGLGHSYSRARVKFNVSRIDNMIIQSISLVDQLDKDINTFSMRVR</sequence>
<dbReference type="AlphaFoldDB" id="A0A8X6LF27"/>
<dbReference type="PANTHER" id="PTHR10894">
    <property type="entry name" value="NUCLEOLAR PROTEIN 5 NUCLEOLAR PROTEIN NOP5 NOP58"/>
    <property type="match status" value="1"/>
</dbReference>
<dbReference type="GO" id="GO:0032040">
    <property type="term" value="C:small-subunit processome"/>
    <property type="evidence" value="ECO:0007669"/>
    <property type="project" value="InterPro"/>
</dbReference>
<dbReference type="Proteomes" id="UP000887116">
    <property type="component" value="Unassembled WGS sequence"/>
</dbReference>
<gene>
    <name evidence="2" type="primary">NOP56</name>
    <name evidence="2" type="ORF">TNCT_86101</name>
</gene>
<keyword evidence="3" id="KW-1185">Reference proteome</keyword>
<dbReference type="GO" id="GO:0031428">
    <property type="term" value="C:box C/D methylation guide snoRNP complex"/>
    <property type="evidence" value="ECO:0007669"/>
    <property type="project" value="InterPro"/>
</dbReference>
<dbReference type="OrthoDB" id="6780543at2759"/>
<reference evidence="2" key="1">
    <citation type="submission" date="2020-07" db="EMBL/GenBank/DDBJ databases">
        <title>Multicomponent nature underlies the extraordinary mechanical properties of spider dragline silk.</title>
        <authorList>
            <person name="Kono N."/>
            <person name="Nakamura H."/>
            <person name="Mori M."/>
            <person name="Yoshida Y."/>
            <person name="Ohtoshi R."/>
            <person name="Malay A.D."/>
            <person name="Moran D.A.P."/>
            <person name="Tomita M."/>
            <person name="Numata K."/>
            <person name="Arakawa K."/>
        </authorList>
    </citation>
    <scope>NUCLEOTIDE SEQUENCE</scope>
</reference>
<feature type="domain" description="Nucleolar protein 58/56 N-terminal" evidence="1">
    <location>
        <begin position="5"/>
        <end position="67"/>
    </location>
</feature>
<dbReference type="Pfam" id="PF08156">
    <property type="entry name" value="NOP5NT"/>
    <property type="match status" value="1"/>
</dbReference>